<keyword evidence="2" id="KW-0547">Nucleotide-binding</keyword>
<feature type="coiled-coil region" evidence="4">
    <location>
        <begin position="117"/>
        <end position="144"/>
    </location>
</feature>
<evidence type="ECO:0000313" key="6">
    <source>
        <dbReference type="EMBL" id="QHU15183.1"/>
    </source>
</evidence>
<dbReference type="PANTHER" id="PTHR43392:SF2">
    <property type="entry name" value="AAA-TYPE ATPASE FAMILY PROTEIN _ ANKYRIN REPEAT FAMILY PROTEIN"/>
    <property type="match status" value="1"/>
</dbReference>
<dbReference type="InterPro" id="IPR027417">
    <property type="entry name" value="P-loop_NTPase"/>
</dbReference>
<reference evidence="6" key="1">
    <citation type="journal article" date="2020" name="Nature">
        <title>Giant virus diversity and host interactions through global metagenomics.</title>
        <authorList>
            <person name="Schulz F."/>
            <person name="Roux S."/>
            <person name="Paez-Espino D."/>
            <person name="Jungbluth S."/>
            <person name="Walsh D.A."/>
            <person name="Denef V.J."/>
            <person name="McMahon K.D."/>
            <person name="Konstantinidis K.T."/>
            <person name="Eloe-Fadrosh E.A."/>
            <person name="Kyrpides N.C."/>
            <person name="Woyke T."/>
        </authorList>
    </citation>
    <scope>NUCLEOTIDE SEQUENCE</scope>
    <source>
        <strain evidence="6">GVMAG-S-1102244-55</strain>
    </source>
</reference>
<protein>
    <recommendedName>
        <fullName evidence="5">AAA+ ATPase domain-containing protein</fullName>
    </recommendedName>
</protein>
<dbReference type="AlphaFoldDB" id="A0A6C0KCR3"/>
<evidence type="ECO:0000256" key="2">
    <source>
        <dbReference type="ARBA" id="ARBA00022741"/>
    </source>
</evidence>
<evidence type="ECO:0000256" key="4">
    <source>
        <dbReference type="SAM" id="Coils"/>
    </source>
</evidence>
<sequence>MSNNENNNNNNNINDEKNKNTNINLIPREIIDLSLNNFVLPPIDNSKNKIFRTWKINPILNRDLLLLDTCKEKNLKLSKISKELINKKKLNTNEEDKYNMTINKVIDNIKQRREKNNREKFNKYKNFIKELDEKEKRGKQLLLEDKKKFEMENTSLSGILDIINKRVSEIEKTNTLFGSKDDSHLFPIGRHKRRSSIYIPSTRIENPEKPLEIKKTKVNIEVEIESLDDLLKLIEDYPLKYDVEYNINMKAMHDIKEPLNNLKNMIGMNKLKNNIVDQILYFVQNLHKGTQKNHHDFMHTVIYGPPGTGKTETAKIMGSIFSNLGILKRKTFKKATRADLIAGYLGQTAIKTRDMIKECLGGVLFIDEAYALGNPEKRDSFAKECIDTLCEGLSDHKEEIMVIIAGYEEELKNCFFSYNQGLDSRFTWRFSTDDYSYKELFLIFEKKVKEIGWSLNKKVKDSWFEDKMDYFKFYGRDIETLLAKIKIAHGRRVFCLPEDKKKNISSKDMKKGFDMFLDNNEVKNRKDDTRKNLLQHIYI</sequence>
<name>A0A6C0KCR3_9ZZZZ</name>
<evidence type="ECO:0000259" key="5">
    <source>
        <dbReference type="SMART" id="SM00382"/>
    </source>
</evidence>
<accession>A0A6C0KCR3</accession>
<dbReference type="PRINTS" id="PR00819">
    <property type="entry name" value="CBXCFQXSUPER"/>
</dbReference>
<evidence type="ECO:0000256" key="3">
    <source>
        <dbReference type="ARBA" id="ARBA00022840"/>
    </source>
</evidence>
<dbReference type="PANTHER" id="PTHR43392">
    <property type="entry name" value="AAA-TYPE ATPASE FAMILY PROTEIN / ANKYRIN REPEAT FAMILY PROTEIN"/>
    <property type="match status" value="1"/>
</dbReference>
<dbReference type="InterPro" id="IPR050773">
    <property type="entry name" value="CbxX/CfxQ_RuBisCO_ESX"/>
</dbReference>
<dbReference type="GO" id="GO:0005524">
    <property type="term" value="F:ATP binding"/>
    <property type="evidence" value="ECO:0007669"/>
    <property type="project" value="UniProtKB-KW"/>
</dbReference>
<dbReference type="SUPFAM" id="SSF52540">
    <property type="entry name" value="P-loop containing nucleoside triphosphate hydrolases"/>
    <property type="match status" value="1"/>
</dbReference>
<keyword evidence="3" id="KW-0067">ATP-binding</keyword>
<dbReference type="Pfam" id="PF00004">
    <property type="entry name" value="AAA"/>
    <property type="match status" value="1"/>
</dbReference>
<organism evidence="6">
    <name type="scientific">viral metagenome</name>
    <dbReference type="NCBI Taxonomy" id="1070528"/>
    <lineage>
        <taxon>unclassified sequences</taxon>
        <taxon>metagenomes</taxon>
        <taxon>organismal metagenomes</taxon>
    </lineage>
</organism>
<dbReference type="InterPro" id="IPR003959">
    <property type="entry name" value="ATPase_AAA_core"/>
</dbReference>
<dbReference type="FunFam" id="3.40.50.300:FF:000216">
    <property type="entry name" value="Type VII secretion ATPase EccA"/>
    <property type="match status" value="1"/>
</dbReference>
<proteinExistence type="inferred from homology"/>
<keyword evidence="4" id="KW-0175">Coiled coil</keyword>
<comment type="similarity">
    <text evidence="1">Belongs to the CbxX/CfxQ family.</text>
</comment>
<dbReference type="EMBL" id="MN740851">
    <property type="protein sequence ID" value="QHU15183.1"/>
    <property type="molecule type" value="Genomic_DNA"/>
</dbReference>
<dbReference type="SMART" id="SM00382">
    <property type="entry name" value="AAA"/>
    <property type="match status" value="1"/>
</dbReference>
<dbReference type="GO" id="GO:0016887">
    <property type="term" value="F:ATP hydrolysis activity"/>
    <property type="evidence" value="ECO:0007669"/>
    <property type="project" value="InterPro"/>
</dbReference>
<dbReference type="InterPro" id="IPR003593">
    <property type="entry name" value="AAA+_ATPase"/>
</dbReference>
<feature type="domain" description="AAA+ ATPase" evidence="5">
    <location>
        <begin position="296"/>
        <end position="415"/>
    </location>
</feature>
<dbReference type="InterPro" id="IPR000641">
    <property type="entry name" value="CbxX/CfxQ"/>
</dbReference>
<dbReference type="Gene3D" id="3.40.50.300">
    <property type="entry name" value="P-loop containing nucleotide triphosphate hydrolases"/>
    <property type="match status" value="1"/>
</dbReference>
<evidence type="ECO:0000256" key="1">
    <source>
        <dbReference type="ARBA" id="ARBA00010378"/>
    </source>
</evidence>